<dbReference type="Proteomes" id="UP000789759">
    <property type="component" value="Unassembled WGS sequence"/>
</dbReference>
<proteinExistence type="predicted"/>
<reference evidence="2" key="1">
    <citation type="submission" date="2021-06" db="EMBL/GenBank/DDBJ databases">
        <authorList>
            <person name="Kallberg Y."/>
            <person name="Tangrot J."/>
            <person name="Rosling A."/>
        </authorList>
    </citation>
    <scope>NUCLEOTIDE SEQUENCE</scope>
    <source>
        <strain evidence="2">FL966</strain>
    </source>
</reference>
<dbReference type="AlphaFoldDB" id="A0A9N9C384"/>
<name>A0A9N9C384_9GLOM</name>
<protein>
    <submittedName>
        <fullName evidence="2">16629_t:CDS:1</fullName>
    </submittedName>
</protein>
<comment type="caution">
    <text evidence="2">The sequence shown here is derived from an EMBL/GenBank/DDBJ whole genome shotgun (WGS) entry which is preliminary data.</text>
</comment>
<evidence type="ECO:0000256" key="1">
    <source>
        <dbReference type="SAM" id="Coils"/>
    </source>
</evidence>
<feature type="coiled-coil region" evidence="1">
    <location>
        <begin position="24"/>
        <end position="51"/>
    </location>
</feature>
<keyword evidence="1" id="KW-0175">Coiled coil</keyword>
<accession>A0A9N9C384</accession>
<dbReference type="OrthoDB" id="10562497at2759"/>
<sequence length="145" mass="17121">MPKPSKCNIQLKNAHESFAKKYKLNKFQEVNNESTNNLKKINKELKSIDDMTSDILNVDKSDSSKIYNMIIDSLKDMSKKDLQSISYLLCTIRYLYRKNKDHIISFYIQNKTFEYISKSLYKSGKSLDELNHQNKQLKQDIQKLQ</sequence>
<dbReference type="EMBL" id="CAJVQA010003856">
    <property type="protein sequence ID" value="CAG8585340.1"/>
    <property type="molecule type" value="Genomic_DNA"/>
</dbReference>
<gene>
    <name evidence="2" type="ORF">CPELLU_LOCUS6289</name>
</gene>
<evidence type="ECO:0000313" key="2">
    <source>
        <dbReference type="EMBL" id="CAG8585340.1"/>
    </source>
</evidence>
<keyword evidence="3" id="KW-1185">Reference proteome</keyword>
<evidence type="ECO:0000313" key="3">
    <source>
        <dbReference type="Proteomes" id="UP000789759"/>
    </source>
</evidence>
<organism evidence="2 3">
    <name type="scientific">Cetraspora pellucida</name>
    <dbReference type="NCBI Taxonomy" id="1433469"/>
    <lineage>
        <taxon>Eukaryota</taxon>
        <taxon>Fungi</taxon>
        <taxon>Fungi incertae sedis</taxon>
        <taxon>Mucoromycota</taxon>
        <taxon>Glomeromycotina</taxon>
        <taxon>Glomeromycetes</taxon>
        <taxon>Diversisporales</taxon>
        <taxon>Gigasporaceae</taxon>
        <taxon>Cetraspora</taxon>
    </lineage>
</organism>